<dbReference type="EMBL" id="LAVV01007676">
    <property type="protein sequence ID" value="KNZ55138.1"/>
    <property type="molecule type" value="Genomic_DNA"/>
</dbReference>
<gene>
    <name evidence="2" type="ORF">VP01_2757g1</name>
</gene>
<evidence type="ECO:0000256" key="1">
    <source>
        <dbReference type="SAM" id="MobiDB-lite"/>
    </source>
</evidence>
<dbReference type="PROSITE" id="PS51257">
    <property type="entry name" value="PROKAR_LIPOPROTEIN"/>
    <property type="match status" value="1"/>
</dbReference>
<keyword evidence="3" id="KW-1185">Reference proteome</keyword>
<dbReference type="VEuPathDB" id="FungiDB:VP01_2757g1"/>
<organism evidence="2 3">
    <name type="scientific">Puccinia sorghi</name>
    <dbReference type="NCBI Taxonomy" id="27349"/>
    <lineage>
        <taxon>Eukaryota</taxon>
        <taxon>Fungi</taxon>
        <taxon>Dikarya</taxon>
        <taxon>Basidiomycota</taxon>
        <taxon>Pucciniomycotina</taxon>
        <taxon>Pucciniomycetes</taxon>
        <taxon>Pucciniales</taxon>
        <taxon>Pucciniaceae</taxon>
        <taxon>Puccinia</taxon>
    </lineage>
</organism>
<comment type="caution">
    <text evidence="2">The sequence shown here is derived from an EMBL/GenBank/DDBJ whole genome shotgun (WGS) entry which is preliminary data.</text>
</comment>
<dbReference type="OrthoDB" id="2553651at2759"/>
<sequence>MRGAHGRVMCRSPIPQIARGDSQGVHGTLMACPPSRDESVILHELSTSRLGRRRISVDQKILVRPLRRASREILGKQPGIFTYASVLAENASPPEDQPKPDQNLLEGQPNHSDGEAHEHGRENGDHVDGREEHDHNSGHSKDHNDSSSGRKRETQGNQDKGKKSDQESKKQVHDLKSQTGRAVSLLNVITLSTSALLALKYWNKPHWDKRVLSAAIVAVSAILGGQG</sequence>
<evidence type="ECO:0000313" key="2">
    <source>
        <dbReference type="EMBL" id="KNZ55138.1"/>
    </source>
</evidence>
<proteinExistence type="predicted"/>
<dbReference type="STRING" id="27349.A0A0L6V2Z7"/>
<reference evidence="2 3" key="1">
    <citation type="submission" date="2015-08" db="EMBL/GenBank/DDBJ databases">
        <title>Next Generation Sequencing and Analysis of the Genome of Puccinia sorghi L Schw, the Causal Agent of Maize Common Rust.</title>
        <authorList>
            <person name="Rochi L."/>
            <person name="Burguener G."/>
            <person name="Darino M."/>
            <person name="Turjanski A."/>
            <person name="Kreff E."/>
            <person name="Dieguez M.J."/>
            <person name="Sacco F."/>
        </authorList>
    </citation>
    <scope>NUCLEOTIDE SEQUENCE [LARGE SCALE GENOMIC DNA]</scope>
    <source>
        <strain evidence="2 3">RO10H11247</strain>
    </source>
</reference>
<feature type="region of interest" description="Disordered" evidence="1">
    <location>
        <begin position="90"/>
        <end position="177"/>
    </location>
</feature>
<protein>
    <submittedName>
        <fullName evidence="2">Uncharacterized protein</fullName>
    </submittedName>
</protein>
<evidence type="ECO:0000313" key="3">
    <source>
        <dbReference type="Proteomes" id="UP000037035"/>
    </source>
</evidence>
<feature type="compositionally biased region" description="Basic and acidic residues" evidence="1">
    <location>
        <begin position="112"/>
        <end position="176"/>
    </location>
</feature>
<accession>A0A0L6V2Z7</accession>
<dbReference type="Proteomes" id="UP000037035">
    <property type="component" value="Unassembled WGS sequence"/>
</dbReference>
<dbReference type="AlphaFoldDB" id="A0A0L6V2Z7"/>
<name>A0A0L6V2Z7_9BASI</name>